<reference evidence="1" key="1">
    <citation type="submission" date="2015-03" db="EMBL/GenBank/DDBJ databases">
        <authorList>
            <person name="Xie B.-B."/>
            <person name="Rong J.-C."/>
            <person name="Qin Q.-L."/>
            <person name="Zhang Y.-Z."/>
        </authorList>
    </citation>
    <scope>NUCLEOTIDE SEQUENCE</scope>
    <source>
        <strain evidence="1">DSM 14585</strain>
    </source>
</reference>
<accession>A0ACA8E202</accession>
<evidence type="ECO:0000313" key="1">
    <source>
        <dbReference type="EMBL" id="ATC84299.1"/>
    </source>
</evidence>
<protein>
    <submittedName>
        <fullName evidence="1">Xanthine permease XanP</fullName>
    </submittedName>
</protein>
<proteinExistence type="predicted"/>
<keyword evidence="2" id="KW-1185">Reference proteome</keyword>
<dbReference type="Proteomes" id="UP000217277">
    <property type="component" value="Chromosome II"/>
</dbReference>
<organism evidence="1 2">
    <name type="scientific">Pseudoalteromonas agarivorans DSM 14585</name>
    <dbReference type="NCBI Taxonomy" id="1312369"/>
    <lineage>
        <taxon>Bacteria</taxon>
        <taxon>Pseudomonadati</taxon>
        <taxon>Pseudomonadota</taxon>
        <taxon>Gammaproteobacteria</taxon>
        <taxon>Alteromonadales</taxon>
        <taxon>Pseudoalteromonadaceae</taxon>
        <taxon>Pseudoalteromonas</taxon>
    </lineage>
</organism>
<evidence type="ECO:0000313" key="2">
    <source>
        <dbReference type="Proteomes" id="UP000217277"/>
    </source>
</evidence>
<name>A0ACA8E202_9GAMM</name>
<dbReference type="EMBL" id="CP011012">
    <property type="protein sequence ID" value="ATC84299.1"/>
    <property type="molecule type" value="Genomic_DNA"/>
</dbReference>
<sequence length="474" mass="49772">MLEPIKQSDDAMCEARTEKAVNTCEDILYTVDDKPGLVESFFAALQHVLASFVSIITPTLIIGGVLGLGSEIPYLISMALFVSGVGTFIQARRVGPVGCGLICVQGTSFAFLGTILATGFSVKASGGSNDDVLATIFAVCFLAAFVEIFISFFIEKLGKVIKPVVTGVVITTIGVYLIKVGMTDIGGGQWLLTNMPEKFASPSNLIVGFSVVALVVLLNASKNQWVRLTAVVVAMIVGWILAVILGIAKFEVGEFDLIAMPIPFKYGFNIDFGAMFAFGFLYLITAIESTGDITANCAVSKLPVKGANYLARIRAGVLGDGVNSMIAAAFNTFPNTTFSQNNGVIQLTGVASRYIGLWIGAILIVLGLFPVVGAVLQNIPKPVLGGATLVMFGTVAAAGVKILASEKINRRSLLIIAVSLGMGLGVSFVPEMFINAPKLVTAIFGSAVTVSGLTAIVMTLVLPENYSASTDHLN</sequence>
<gene>
    <name evidence="1" type="primary">xanP</name>
    <name evidence="1" type="ORF">PAGA_b0373</name>
</gene>